<feature type="non-terminal residue" evidence="1">
    <location>
        <position position="1"/>
    </location>
</feature>
<dbReference type="GeneID" id="81430354"/>
<dbReference type="AlphaFoldDB" id="A0A9W9HN64"/>
<gene>
    <name evidence="1" type="ORF">N7482_009054</name>
</gene>
<evidence type="ECO:0000313" key="1">
    <source>
        <dbReference type="EMBL" id="KAJ5152576.1"/>
    </source>
</evidence>
<organism evidence="1 2">
    <name type="scientific">Penicillium canariense</name>
    <dbReference type="NCBI Taxonomy" id="189055"/>
    <lineage>
        <taxon>Eukaryota</taxon>
        <taxon>Fungi</taxon>
        <taxon>Dikarya</taxon>
        <taxon>Ascomycota</taxon>
        <taxon>Pezizomycotina</taxon>
        <taxon>Eurotiomycetes</taxon>
        <taxon>Eurotiomycetidae</taxon>
        <taxon>Eurotiales</taxon>
        <taxon>Aspergillaceae</taxon>
        <taxon>Penicillium</taxon>
    </lineage>
</organism>
<comment type="caution">
    <text evidence="1">The sequence shown here is derived from an EMBL/GenBank/DDBJ whole genome shotgun (WGS) entry which is preliminary data.</text>
</comment>
<evidence type="ECO:0000313" key="2">
    <source>
        <dbReference type="Proteomes" id="UP001149163"/>
    </source>
</evidence>
<protein>
    <submittedName>
        <fullName evidence="1">Uncharacterized protein</fullName>
    </submittedName>
</protein>
<reference evidence="1" key="1">
    <citation type="submission" date="2022-11" db="EMBL/GenBank/DDBJ databases">
        <authorList>
            <person name="Petersen C."/>
        </authorList>
    </citation>
    <scope>NUCLEOTIDE SEQUENCE</scope>
    <source>
        <strain evidence="1">IBT 26290</strain>
    </source>
</reference>
<reference evidence="1" key="2">
    <citation type="journal article" date="2023" name="IMA Fungus">
        <title>Comparative genomic study of the Penicillium genus elucidates a diverse pangenome and 15 lateral gene transfer events.</title>
        <authorList>
            <person name="Petersen C."/>
            <person name="Sorensen T."/>
            <person name="Nielsen M.R."/>
            <person name="Sondergaard T.E."/>
            <person name="Sorensen J.L."/>
            <person name="Fitzpatrick D.A."/>
            <person name="Frisvad J.C."/>
            <person name="Nielsen K.L."/>
        </authorList>
    </citation>
    <scope>NUCLEOTIDE SEQUENCE</scope>
    <source>
        <strain evidence="1">IBT 26290</strain>
    </source>
</reference>
<dbReference type="EMBL" id="JAPQKN010000007">
    <property type="protein sequence ID" value="KAJ5152576.1"/>
    <property type="molecule type" value="Genomic_DNA"/>
</dbReference>
<proteinExistence type="predicted"/>
<name>A0A9W9HN64_9EURO</name>
<dbReference type="Proteomes" id="UP001149163">
    <property type="component" value="Unassembled WGS sequence"/>
</dbReference>
<accession>A0A9W9HN64</accession>
<dbReference type="RefSeq" id="XP_056538884.1">
    <property type="nucleotide sequence ID" value="XM_056691178.1"/>
</dbReference>
<keyword evidence="2" id="KW-1185">Reference proteome</keyword>
<sequence>MVSFYGPLYSLRPSLPLKDFLMTWSPIFRSVTGIRDARPCSAETPALTLIPMLFAPDCRL</sequence>